<evidence type="ECO:0000313" key="8">
    <source>
        <dbReference type="Proteomes" id="UP000638188"/>
    </source>
</evidence>
<keyword evidence="2" id="KW-1003">Cell membrane</keyword>
<reference evidence="8" key="1">
    <citation type="journal article" date="2019" name="Int. J. Syst. Evol. Microbiol.">
        <title>The Global Catalogue of Microorganisms (GCM) 10K type strain sequencing project: providing services to taxonomists for standard genome sequencing and annotation.</title>
        <authorList>
            <consortium name="The Broad Institute Genomics Platform"/>
            <consortium name="The Broad Institute Genome Sequencing Center for Infectious Disease"/>
            <person name="Wu L."/>
            <person name="Ma J."/>
        </authorList>
    </citation>
    <scope>NUCLEOTIDE SEQUENCE [LARGE SCALE GENOMIC DNA]</scope>
    <source>
        <strain evidence="8">CGMCC 1.12482</strain>
    </source>
</reference>
<feature type="transmembrane region" description="Helical" evidence="6">
    <location>
        <begin position="102"/>
        <end position="121"/>
    </location>
</feature>
<dbReference type="PANTHER" id="PTHR30250">
    <property type="entry name" value="PST FAMILY PREDICTED COLANIC ACID TRANSPORTER"/>
    <property type="match status" value="1"/>
</dbReference>
<keyword evidence="4 6" id="KW-1133">Transmembrane helix</keyword>
<evidence type="ECO:0008006" key="9">
    <source>
        <dbReference type="Google" id="ProtNLM"/>
    </source>
</evidence>
<dbReference type="InterPro" id="IPR050833">
    <property type="entry name" value="Poly_Biosynth_Transport"/>
</dbReference>
<organism evidence="7 8">
    <name type="scientific">Halopseudomonas salina</name>
    <dbReference type="NCBI Taxonomy" id="1323744"/>
    <lineage>
        <taxon>Bacteria</taxon>
        <taxon>Pseudomonadati</taxon>
        <taxon>Pseudomonadota</taxon>
        <taxon>Gammaproteobacteria</taxon>
        <taxon>Pseudomonadales</taxon>
        <taxon>Pseudomonadaceae</taxon>
        <taxon>Halopseudomonas</taxon>
    </lineage>
</organism>
<proteinExistence type="predicted"/>
<evidence type="ECO:0000256" key="5">
    <source>
        <dbReference type="ARBA" id="ARBA00023136"/>
    </source>
</evidence>
<feature type="transmembrane region" description="Helical" evidence="6">
    <location>
        <begin position="29"/>
        <end position="53"/>
    </location>
</feature>
<feature type="transmembrane region" description="Helical" evidence="6">
    <location>
        <begin position="127"/>
        <end position="147"/>
    </location>
</feature>
<evidence type="ECO:0000256" key="4">
    <source>
        <dbReference type="ARBA" id="ARBA00022989"/>
    </source>
</evidence>
<evidence type="ECO:0000256" key="2">
    <source>
        <dbReference type="ARBA" id="ARBA00022475"/>
    </source>
</evidence>
<dbReference type="Proteomes" id="UP000638188">
    <property type="component" value="Unassembled WGS sequence"/>
</dbReference>
<sequence length="155" mass="16590">MILIAINAIYPPRFATTHNLKNYKALKSLVLKSALSGVFLATPIYLIIIIYGRDILALFGPEFGAAYPVLLILATAQFFNVATGSIGFLLNMTGHDNLMKNAAIILVLVGLPSYTLLTMGFGIYGSAIGLAGVIVGQNLLSLALIFIKRKSIFGN</sequence>
<comment type="subcellular location">
    <subcellularLocation>
        <location evidence="1">Cell membrane</location>
        <topology evidence="1">Multi-pass membrane protein</topology>
    </subcellularLocation>
</comment>
<accession>A0ABQ1PHD9</accession>
<keyword evidence="5 6" id="KW-0472">Membrane</keyword>
<comment type="caution">
    <text evidence="7">The sequence shown here is derived from an EMBL/GenBank/DDBJ whole genome shotgun (WGS) entry which is preliminary data.</text>
</comment>
<keyword evidence="8" id="KW-1185">Reference proteome</keyword>
<keyword evidence="3 6" id="KW-0812">Transmembrane</keyword>
<dbReference type="EMBL" id="BMFF01000003">
    <property type="protein sequence ID" value="GGC97241.1"/>
    <property type="molecule type" value="Genomic_DNA"/>
</dbReference>
<evidence type="ECO:0000313" key="7">
    <source>
        <dbReference type="EMBL" id="GGC97241.1"/>
    </source>
</evidence>
<gene>
    <name evidence="7" type="ORF">GCM10007418_15830</name>
</gene>
<protein>
    <recommendedName>
        <fullName evidence="9">Polysaccharide biosynthesis protein C-terminal domain-containing protein</fullName>
    </recommendedName>
</protein>
<name>A0ABQ1PHD9_9GAMM</name>
<evidence type="ECO:0000256" key="1">
    <source>
        <dbReference type="ARBA" id="ARBA00004651"/>
    </source>
</evidence>
<evidence type="ECO:0000256" key="6">
    <source>
        <dbReference type="SAM" id="Phobius"/>
    </source>
</evidence>
<dbReference type="PANTHER" id="PTHR30250:SF11">
    <property type="entry name" value="O-ANTIGEN TRANSPORTER-RELATED"/>
    <property type="match status" value="1"/>
</dbReference>
<evidence type="ECO:0000256" key="3">
    <source>
        <dbReference type="ARBA" id="ARBA00022692"/>
    </source>
</evidence>
<feature type="transmembrane region" description="Helical" evidence="6">
    <location>
        <begin position="65"/>
        <end position="90"/>
    </location>
</feature>